<evidence type="ECO:0000256" key="5">
    <source>
        <dbReference type="ARBA" id="ARBA00022664"/>
    </source>
</evidence>
<keyword evidence="5" id="KW-0507">mRNA processing</keyword>
<evidence type="ECO:0000256" key="2">
    <source>
        <dbReference type="ARBA" id="ARBA00004496"/>
    </source>
</evidence>
<proteinExistence type="inferred from homology"/>
<evidence type="ECO:0000256" key="1">
    <source>
        <dbReference type="ARBA" id="ARBA00004123"/>
    </source>
</evidence>
<keyword evidence="8" id="KW-0131">Cell cycle</keyword>
<dbReference type="GO" id="GO:0005634">
    <property type="term" value="C:nucleus"/>
    <property type="evidence" value="ECO:0007669"/>
    <property type="project" value="UniProtKB-SubCell"/>
</dbReference>
<protein>
    <submittedName>
        <fullName evidence="10">Telomere stability and silencing-domain-containing protein</fullName>
    </submittedName>
</protein>
<evidence type="ECO:0000256" key="6">
    <source>
        <dbReference type="ARBA" id="ARBA00023187"/>
    </source>
</evidence>
<comment type="subcellular location">
    <subcellularLocation>
        <location evidence="2">Cytoplasm</location>
    </subcellularLocation>
    <subcellularLocation>
        <location evidence="1">Nucleus</location>
    </subcellularLocation>
</comment>
<gene>
    <name evidence="10" type="ORF">MKK02DRAFT_33710</name>
</gene>
<reference evidence="10" key="1">
    <citation type="journal article" date="2022" name="G3 (Bethesda)">
        <title>High quality genome of the basidiomycete yeast Dioszegia hungarica PDD-24b-2 isolated from cloud water.</title>
        <authorList>
            <person name="Jarrige D."/>
            <person name="Haridas S."/>
            <person name="Bleykasten-Grosshans C."/>
            <person name="Joly M."/>
            <person name="Nadalig T."/>
            <person name="Sancelme M."/>
            <person name="Vuilleumier S."/>
            <person name="Grigoriev I.V."/>
            <person name="Amato P."/>
            <person name="Bringel F."/>
        </authorList>
    </citation>
    <scope>NUCLEOTIDE SEQUENCE</scope>
    <source>
        <strain evidence="10">PDD-24b-2</strain>
    </source>
</reference>
<evidence type="ECO:0000313" key="11">
    <source>
        <dbReference type="Proteomes" id="UP001164286"/>
    </source>
</evidence>
<comment type="caution">
    <text evidence="10">The sequence shown here is derived from an EMBL/GenBank/DDBJ whole genome shotgun (WGS) entry which is preliminary data.</text>
</comment>
<dbReference type="InterPro" id="IPR053822">
    <property type="entry name" value="SDE2-like_dom"/>
</dbReference>
<dbReference type="GO" id="GO:0008380">
    <property type="term" value="P:RNA splicing"/>
    <property type="evidence" value="ECO:0007669"/>
    <property type="project" value="UniProtKB-KW"/>
</dbReference>
<evidence type="ECO:0000259" key="9">
    <source>
        <dbReference type="Pfam" id="PF22782"/>
    </source>
</evidence>
<dbReference type="Proteomes" id="UP001164286">
    <property type="component" value="Unassembled WGS sequence"/>
</dbReference>
<evidence type="ECO:0000256" key="7">
    <source>
        <dbReference type="ARBA" id="ARBA00023242"/>
    </source>
</evidence>
<organism evidence="10 11">
    <name type="scientific">Dioszegia hungarica</name>
    <dbReference type="NCBI Taxonomy" id="4972"/>
    <lineage>
        <taxon>Eukaryota</taxon>
        <taxon>Fungi</taxon>
        <taxon>Dikarya</taxon>
        <taxon>Basidiomycota</taxon>
        <taxon>Agaricomycotina</taxon>
        <taxon>Tremellomycetes</taxon>
        <taxon>Tremellales</taxon>
        <taxon>Bulleribasidiaceae</taxon>
        <taxon>Dioszegia</taxon>
    </lineage>
</organism>
<dbReference type="EMBL" id="JAKWFO010000005">
    <property type="protein sequence ID" value="KAI9636537.1"/>
    <property type="molecule type" value="Genomic_DNA"/>
</dbReference>
<keyword evidence="6" id="KW-0508">mRNA splicing</keyword>
<feature type="domain" description="SDE2-like" evidence="9">
    <location>
        <begin position="76"/>
        <end position="201"/>
    </location>
</feature>
<keyword evidence="7" id="KW-0539">Nucleus</keyword>
<keyword evidence="4" id="KW-0963">Cytoplasm</keyword>
<dbReference type="RefSeq" id="XP_052946314.1">
    <property type="nucleotide sequence ID" value="XM_053088767.1"/>
</dbReference>
<sequence length="248" mass="26167">MIAQTVFLRLPSPLLPLQLHVEPSTPLSALLPASLAAQDVYLRTPSGILATSSLVSDIGDASAPFVSVDVCARIRGGKGGFGTNLRAAGGRMSMGKANNTDACRDLSGRRLSTLKEAQRQADLLDSADSLRAQAVAEQKAKLEGLERSLGISHDPESSVAGSKRIAEVDVEELARKKHRFEDSKFLEESREINEGVRSAVSAAMILKKKKKAKADAASKEAKAGVEVVKKAEKDKAAMPPPAVSASVA</sequence>
<comment type="similarity">
    <text evidence="3">Belongs to the SDE2 family.</text>
</comment>
<keyword evidence="11" id="KW-1185">Reference proteome</keyword>
<dbReference type="InterPro" id="IPR051421">
    <property type="entry name" value="RNA_Proc_DNA_Dmg_Regulator"/>
</dbReference>
<dbReference type="GeneID" id="77727972"/>
<evidence type="ECO:0000256" key="4">
    <source>
        <dbReference type="ARBA" id="ARBA00022490"/>
    </source>
</evidence>
<dbReference type="GO" id="GO:0005737">
    <property type="term" value="C:cytoplasm"/>
    <property type="evidence" value="ECO:0007669"/>
    <property type="project" value="UniProtKB-SubCell"/>
</dbReference>
<dbReference type="GO" id="GO:0006397">
    <property type="term" value="P:mRNA processing"/>
    <property type="evidence" value="ECO:0007669"/>
    <property type="project" value="UniProtKB-KW"/>
</dbReference>
<accession>A0AA38LT65</accession>
<evidence type="ECO:0000256" key="8">
    <source>
        <dbReference type="ARBA" id="ARBA00023306"/>
    </source>
</evidence>
<evidence type="ECO:0000313" key="10">
    <source>
        <dbReference type="EMBL" id="KAI9636537.1"/>
    </source>
</evidence>
<evidence type="ECO:0000256" key="3">
    <source>
        <dbReference type="ARBA" id="ARBA00008726"/>
    </source>
</evidence>
<dbReference type="Pfam" id="PF22782">
    <property type="entry name" value="SDE2"/>
    <property type="match status" value="1"/>
</dbReference>
<dbReference type="PANTHER" id="PTHR12786:SF1">
    <property type="entry name" value="SPLICING REGULATOR SDE2"/>
    <property type="match status" value="1"/>
</dbReference>
<dbReference type="AlphaFoldDB" id="A0AA38LT65"/>
<dbReference type="PANTHER" id="PTHR12786">
    <property type="entry name" value="SPLICING FACTOR SF3A-RELATED"/>
    <property type="match status" value="1"/>
</dbReference>
<name>A0AA38LT65_9TREE</name>